<keyword evidence="2" id="KW-1185">Reference proteome</keyword>
<sequence>MGFKGKKSKLIMLIGDRGTGVGSRIKDHLRYSGKWKQDIHGNLAIQSMSERLKETMSELGVKDLLDALLLGALRLDTLDITDKYDNLKEFYLIMDNVPTMIALGHQYRKLMA</sequence>
<name>A0ABP9XNM7_9FUNG</name>
<reference evidence="1 2" key="1">
    <citation type="submission" date="2024-04" db="EMBL/GenBank/DDBJ databases">
        <title>genome sequences of Mucor flavus KT1a and Helicostylum pulchrum KT1b strains isolation_sourced from the surface of a dry-aged beef.</title>
        <authorList>
            <person name="Toyotome T."/>
            <person name="Hosono M."/>
            <person name="Torimaru M."/>
            <person name="Fukuda K."/>
            <person name="Mikami N."/>
        </authorList>
    </citation>
    <scope>NUCLEOTIDE SEQUENCE [LARGE SCALE GENOMIC DNA]</scope>
    <source>
        <strain evidence="1 2">KT1b</strain>
    </source>
</reference>
<evidence type="ECO:0000313" key="2">
    <source>
        <dbReference type="Proteomes" id="UP001476247"/>
    </source>
</evidence>
<organism evidence="1 2">
    <name type="scientific">Helicostylum pulchrum</name>
    <dbReference type="NCBI Taxonomy" id="562976"/>
    <lineage>
        <taxon>Eukaryota</taxon>
        <taxon>Fungi</taxon>
        <taxon>Fungi incertae sedis</taxon>
        <taxon>Mucoromycota</taxon>
        <taxon>Mucoromycotina</taxon>
        <taxon>Mucoromycetes</taxon>
        <taxon>Mucorales</taxon>
        <taxon>Mucorineae</taxon>
        <taxon>Mucoraceae</taxon>
        <taxon>Helicostylum</taxon>
    </lineage>
</organism>
<proteinExistence type="predicted"/>
<comment type="caution">
    <text evidence="1">The sequence shown here is derived from an EMBL/GenBank/DDBJ whole genome shotgun (WGS) entry which is preliminary data.</text>
</comment>
<dbReference type="EMBL" id="BAABUJ010000006">
    <property type="protein sequence ID" value="GAA5796407.1"/>
    <property type="molecule type" value="Genomic_DNA"/>
</dbReference>
<accession>A0ABP9XNM7</accession>
<gene>
    <name evidence="1" type="ORF">HPULCUR_001779</name>
</gene>
<dbReference type="Proteomes" id="UP001476247">
    <property type="component" value="Unassembled WGS sequence"/>
</dbReference>
<evidence type="ECO:0000313" key="1">
    <source>
        <dbReference type="EMBL" id="GAA5796407.1"/>
    </source>
</evidence>
<protein>
    <submittedName>
        <fullName evidence="1">Uncharacterized protein</fullName>
    </submittedName>
</protein>